<evidence type="ECO:0000313" key="2">
    <source>
        <dbReference type="EMBL" id="GJS84876.1"/>
    </source>
</evidence>
<protein>
    <submittedName>
        <fullName evidence="2">Uncharacterized protein</fullName>
    </submittedName>
</protein>
<comment type="caution">
    <text evidence="2">The sequence shown here is derived from an EMBL/GenBank/DDBJ whole genome shotgun (WGS) entry which is preliminary data.</text>
</comment>
<dbReference type="EMBL" id="BQNB010011008">
    <property type="protein sequence ID" value="GJS84876.1"/>
    <property type="molecule type" value="Genomic_DNA"/>
</dbReference>
<name>A0ABQ4Z557_9ASTR</name>
<evidence type="ECO:0000256" key="1">
    <source>
        <dbReference type="SAM" id="MobiDB-lite"/>
    </source>
</evidence>
<reference evidence="2" key="1">
    <citation type="journal article" date="2022" name="Int. J. Mol. Sci.">
        <title>Draft Genome of Tanacetum Coccineum: Genomic Comparison of Closely Related Tanacetum-Family Plants.</title>
        <authorList>
            <person name="Yamashiro T."/>
            <person name="Shiraishi A."/>
            <person name="Nakayama K."/>
            <person name="Satake H."/>
        </authorList>
    </citation>
    <scope>NUCLEOTIDE SEQUENCE</scope>
</reference>
<proteinExistence type="predicted"/>
<keyword evidence="3" id="KW-1185">Reference proteome</keyword>
<gene>
    <name evidence="2" type="ORF">Tco_0751417</name>
</gene>
<accession>A0ABQ4Z557</accession>
<dbReference type="Proteomes" id="UP001151760">
    <property type="component" value="Unassembled WGS sequence"/>
</dbReference>
<evidence type="ECO:0000313" key="3">
    <source>
        <dbReference type="Proteomes" id="UP001151760"/>
    </source>
</evidence>
<feature type="compositionally biased region" description="Basic and acidic residues" evidence="1">
    <location>
        <begin position="72"/>
        <end position="109"/>
    </location>
</feature>
<organism evidence="2 3">
    <name type="scientific">Tanacetum coccineum</name>
    <dbReference type="NCBI Taxonomy" id="301880"/>
    <lineage>
        <taxon>Eukaryota</taxon>
        <taxon>Viridiplantae</taxon>
        <taxon>Streptophyta</taxon>
        <taxon>Embryophyta</taxon>
        <taxon>Tracheophyta</taxon>
        <taxon>Spermatophyta</taxon>
        <taxon>Magnoliopsida</taxon>
        <taxon>eudicotyledons</taxon>
        <taxon>Gunneridae</taxon>
        <taxon>Pentapetalae</taxon>
        <taxon>asterids</taxon>
        <taxon>campanulids</taxon>
        <taxon>Asterales</taxon>
        <taxon>Asteraceae</taxon>
        <taxon>Asteroideae</taxon>
        <taxon>Anthemideae</taxon>
        <taxon>Anthemidinae</taxon>
        <taxon>Tanacetum</taxon>
    </lineage>
</organism>
<reference evidence="2" key="2">
    <citation type="submission" date="2022-01" db="EMBL/GenBank/DDBJ databases">
        <authorList>
            <person name="Yamashiro T."/>
            <person name="Shiraishi A."/>
            <person name="Satake H."/>
            <person name="Nakayama K."/>
        </authorList>
    </citation>
    <scope>NUCLEOTIDE SEQUENCE</scope>
</reference>
<sequence length="317" mass="36835">MIEPKKPLKKKDQVVADEEYARQVAVEMQAKVKEEERIRKEKEEAANLALIELFKKEMKRVNTFIPMDQDEESLKKDKSESKRVGEELESDVSKKQKLDEQVESDKHEEVEEDDEAEVKRYLQIVREEDIPIDAIPLASKPPMIVEYKIIKEGIFGHFKPEDEFERVLLGDLKVMFEPDIKSEVWRSLQGYTVVGWKFFDSCGVHHTVEYGVSNSSEYAVSDSLSNTAYSSHQINTAYPLLLDTMRHFKSLSLDELRSPDFNLLSDQENSEEEEEEMAETMEQYMSKTRIDYGSGVSRPKIDDKDQFELNGQFLKDL</sequence>
<feature type="region of interest" description="Disordered" evidence="1">
    <location>
        <begin position="65"/>
        <end position="113"/>
    </location>
</feature>